<evidence type="ECO:0000256" key="1">
    <source>
        <dbReference type="ARBA" id="ARBA00004328"/>
    </source>
</evidence>
<proteinExistence type="predicted"/>
<dbReference type="InterPro" id="IPR024455">
    <property type="entry name" value="Phage_capsid"/>
</dbReference>
<feature type="domain" description="Phage capsid-like C-terminal" evidence="2">
    <location>
        <begin position="122"/>
        <end position="391"/>
    </location>
</feature>
<evidence type="ECO:0000313" key="3">
    <source>
        <dbReference type="EMBL" id="XCG46497.1"/>
    </source>
</evidence>
<comment type="subcellular location">
    <subcellularLocation>
        <location evidence="1">Virion</location>
    </subcellularLocation>
</comment>
<dbReference type="Gene3D" id="3.30.2320.10">
    <property type="entry name" value="hypothetical protein PF0899 domain"/>
    <property type="match status" value="1"/>
</dbReference>
<protein>
    <submittedName>
        <fullName evidence="3">Phage major capsid protein</fullName>
    </submittedName>
</protein>
<evidence type="ECO:0000259" key="2">
    <source>
        <dbReference type="Pfam" id="PF05065"/>
    </source>
</evidence>
<dbReference type="Gene3D" id="3.30.2400.10">
    <property type="entry name" value="Major capsid protein gp5"/>
    <property type="match status" value="1"/>
</dbReference>
<dbReference type="Pfam" id="PF05065">
    <property type="entry name" value="Phage_capsid"/>
    <property type="match status" value="1"/>
</dbReference>
<gene>
    <name evidence="3" type="ORF">ABVK50_14300</name>
</gene>
<accession>A0AAU8CI52</accession>
<dbReference type="InterPro" id="IPR054612">
    <property type="entry name" value="Phage_capsid-like_C"/>
</dbReference>
<name>A0AAU8CI52_9HYPH</name>
<dbReference type="EMBL" id="CP159253">
    <property type="protein sequence ID" value="XCG46497.1"/>
    <property type="molecule type" value="Genomic_DNA"/>
</dbReference>
<organism evidence="3">
    <name type="scientific">Mesorhizobium sp. WSM2240</name>
    <dbReference type="NCBI Taxonomy" id="3228851"/>
    <lineage>
        <taxon>Bacteria</taxon>
        <taxon>Pseudomonadati</taxon>
        <taxon>Pseudomonadota</taxon>
        <taxon>Alphaproteobacteria</taxon>
        <taxon>Hyphomicrobiales</taxon>
        <taxon>Phyllobacteriaceae</taxon>
        <taxon>Mesorhizobium</taxon>
    </lineage>
</organism>
<dbReference type="AlphaFoldDB" id="A0AAU8CI52"/>
<dbReference type="NCBIfam" id="TIGR01554">
    <property type="entry name" value="major_cap_HK97"/>
    <property type="match status" value="1"/>
</dbReference>
<dbReference type="RefSeq" id="WP_353640932.1">
    <property type="nucleotide sequence ID" value="NZ_CP159253.1"/>
</dbReference>
<sequence>MSRNRMPNAAAQLLAMSTPKGLIGQPRMEVDDRVRQMLGEVRTELTRIGNDYSGRMETLETRQQDLEQSLAGQGRHRGEGGVQSWGLQVVQSDAYKGLRGNHDGRHRFRVEQAITSATGSAGALIPRDVRTDPIQIARRRLTVRDLLNETTTGSNLVEYARQTTRTNNASVVSEGAQKPESVYVWTREEAPVRTIAHWVPVSRQAMDDAGQLQGVIDGELRYGLDIIEEAQLLSGDGTGENLAGLIGAATTFNPPFQASSDTDIDVVLQAKAQLAAPGSEIAANGVILNTLDWERMTGIKDSDGRYLSTGPFGDTPEILWRLPVVASNSMPEGEFLVGDFRRAGTIYDRMEIEILVSSEDRDNFIKNMLTVRAEKRLALAVTMPAAMIYGQLSTAASG</sequence>
<dbReference type="SUPFAM" id="SSF56563">
    <property type="entry name" value="Major capsid protein gp5"/>
    <property type="match status" value="1"/>
</dbReference>
<reference evidence="3" key="1">
    <citation type="submission" date="2024-06" db="EMBL/GenBank/DDBJ databases">
        <title>Mesorhizobium karijinii sp. nov., a symbiont of the iconic Swainsona formosa from arid Australia.</title>
        <authorList>
            <person name="Hill Y.J."/>
            <person name="Watkin E.L.J."/>
            <person name="O'Hara G.W."/>
            <person name="Terpolilli J."/>
            <person name="Tye M.L."/>
            <person name="Kohlmeier M.G."/>
        </authorList>
    </citation>
    <scope>NUCLEOTIDE SEQUENCE</scope>
    <source>
        <strain evidence="3">WSM2240</strain>
    </source>
</reference>